<dbReference type="Gene3D" id="3.30.420.40">
    <property type="match status" value="2"/>
</dbReference>
<dbReference type="PANTHER" id="PTHR43190">
    <property type="entry name" value="N-ACETYL-D-GLUCOSAMINE KINASE"/>
    <property type="match status" value="1"/>
</dbReference>
<accession>A0A7X2Z3E4</accession>
<dbReference type="PANTHER" id="PTHR43190:SF3">
    <property type="entry name" value="N-ACETYL-D-GLUCOSAMINE KINASE"/>
    <property type="match status" value="1"/>
</dbReference>
<proteinExistence type="predicted"/>
<dbReference type="Pfam" id="PF01869">
    <property type="entry name" value="BcrAD_BadFG"/>
    <property type="match status" value="1"/>
</dbReference>
<evidence type="ECO:0000259" key="1">
    <source>
        <dbReference type="Pfam" id="PF01869"/>
    </source>
</evidence>
<protein>
    <submittedName>
        <fullName evidence="2">ATPase</fullName>
    </submittedName>
</protein>
<dbReference type="InterPro" id="IPR052519">
    <property type="entry name" value="Euk-type_GlcNAc_Kinase"/>
</dbReference>
<sequence>MNIFLGVDAGGSKTYSLIVNEKGETLGRGASGNGNHQTNPVHAESHIASACHQALRQAGLSTENITHAYFGLAGADREPDYAVLRPMIRRLGFPQHSIACDTMIAMRSGTARPYGAVVISGTGFNAAARNLAGEELQYGGFGYIYGDGQGSGRDLANFAFRSAVKAWDLRGKPTALHDLVLKATGFQSVPQMLDAALDQGYVPPLSLAEVVFAAAEQGDELAASHLAEQGSELGNAAAALIRRLGMEKDEFEVVLGGSILAKGRSTIMTEALARTVRQTAPRAKVARITMEPVAGAVLSAMDKAGHVASEEIMSRLRNTSFSDLKGVAENEGYTRS</sequence>
<evidence type="ECO:0000313" key="3">
    <source>
        <dbReference type="Proteomes" id="UP000447876"/>
    </source>
</evidence>
<dbReference type="InterPro" id="IPR043129">
    <property type="entry name" value="ATPase_NBD"/>
</dbReference>
<comment type="caution">
    <text evidence="2">The sequence shown here is derived from an EMBL/GenBank/DDBJ whole genome shotgun (WGS) entry which is preliminary data.</text>
</comment>
<evidence type="ECO:0000313" key="2">
    <source>
        <dbReference type="EMBL" id="MUG46054.1"/>
    </source>
</evidence>
<dbReference type="SUPFAM" id="SSF53067">
    <property type="entry name" value="Actin-like ATPase domain"/>
    <property type="match status" value="2"/>
</dbReference>
<dbReference type="InterPro" id="IPR002731">
    <property type="entry name" value="ATPase_BadF"/>
</dbReference>
<dbReference type="EMBL" id="WNZW01000004">
    <property type="protein sequence ID" value="MUG46054.1"/>
    <property type="molecule type" value="Genomic_DNA"/>
</dbReference>
<gene>
    <name evidence="2" type="ORF">GNP95_13745</name>
</gene>
<dbReference type="Proteomes" id="UP000447876">
    <property type="component" value="Unassembled WGS sequence"/>
</dbReference>
<dbReference type="RefSeq" id="WP_155611453.1">
    <property type="nucleotide sequence ID" value="NZ_WNZW01000004.1"/>
</dbReference>
<dbReference type="AlphaFoldDB" id="A0A7X2Z3E4"/>
<reference evidence="2 3" key="1">
    <citation type="submission" date="2019-11" db="EMBL/GenBank/DDBJ databases">
        <title>Draft genome sequences of five Paenibacillus species of dairy origin.</title>
        <authorList>
            <person name="Olajide A.M."/>
            <person name="Chen S."/>
            <person name="Lapointe G."/>
        </authorList>
    </citation>
    <scope>NUCLEOTIDE SEQUENCE [LARGE SCALE GENOMIC DNA]</scope>
    <source>
        <strain evidence="2 3">12CR55</strain>
    </source>
</reference>
<organism evidence="2 3">
    <name type="scientific">Paenibacillus woosongensis</name>
    <dbReference type="NCBI Taxonomy" id="307580"/>
    <lineage>
        <taxon>Bacteria</taxon>
        <taxon>Bacillati</taxon>
        <taxon>Bacillota</taxon>
        <taxon>Bacilli</taxon>
        <taxon>Bacillales</taxon>
        <taxon>Paenibacillaceae</taxon>
        <taxon>Paenibacillus</taxon>
    </lineage>
</organism>
<dbReference type="OrthoDB" id="9772633at2"/>
<name>A0A7X2Z3E4_9BACL</name>
<dbReference type="CDD" id="cd24007">
    <property type="entry name" value="ASKHA_NBD_eukNAGK-like"/>
    <property type="match status" value="1"/>
</dbReference>
<feature type="domain" description="ATPase BadF/BadG/BcrA/BcrD type" evidence="1">
    <location>
        <begin position="5"/>
        <end position="299"/>
    </location>
</feature>